<dbReference type="OrthoDB" id="3355886at2759"/>
<sequence>MRPSFPTSYSTGLNGSQCGVIAFQITFAHSIMFRLTSARALSKAVKPASTRSFHSPFAVLGSASPSPSNVKPSTVYEKASEASEEFSQPAVGLRTHVISPNPTTMFKQVPTGAYPVSVSYAESSTTNQVSSN</sequence>
<dbReference type="Proteomes" id="UP000559256">
    <property type="component" value="Unassembled WGS sequence"/>
</dbReference>
<protein>
    <submittedName>
        <fullName evidence="1">Uncharacterized protein</fullName>
    </submittedName>
</protein>
<organism evidence="1 2">
    <name type="scientific">Tetrapyrgos nigripes</name>
    <dbReference type="NCBI Taxonomy" id="182062"/>
    <lineage>
        <taxon>Eukaryota</taxon>
        <taxon>Fungi</taxon>
        <taxon>Dikarya</taxon>
        <taxon>Basidiomycota</taxon>
        <taxon>Agaricomycotina</taxon>
        <taxon>Agaricomycetes</taxon>
        <taxon>Agaricomycetidae</taxon>
        <taxon>Agaricales</taxon>
        <taxon>Marasmiineae</taxon>
        <taxon>Marasmiaceae</taxon>
        <taxon>Tetrapyrgos</taxon>
    </lineage>
</organism>
<gene>
    <name evidence="1" type="ORF">D9758_003958</name>
</gene>
<accession>A0A8H5GLF9</accession>
<dbReference type="EMBL" id="JAACJM010000020">
    <property type="protein sequence ID" value="KAF5367097.1"/>
    <property type="molecule type" value="Genomic_DNA"/>
</dbReference>
<keyword evidence="2" id="KW-1185">Reference proteome</keyword>
<dbReference type="AlphaFoldDB" id="A0A8H5GLF9"/>
<evidence type="ECO:0000313" key="1">
    <source>
        <dbReference type="EMBL" id="KAF5367097.1"/>
    </source>
</evidence>
<reference evidence="1 2" key="1">
    <citation type="journal article" date="2020" name="ISME J.">
        <title>Uncovering the hidden diversity of litter-decomposition mechanisms in mushroom-forming fungi.</title>
        <authorList>
            <person name="Floudas D."/>
            <person name="Bentzer J."/>
            <person name="Ahren D."/>
            <person name="Johansson T."/>
            <person name="Persson P."/>
            <person name="Tunlid A."/>
        </authorList>
    </citation>
    <scope>NUCLEOTIDE SEQUENCE [LARGE SCALE GENOMIC DNA]</scope>
    <source>
        <strain evidence="1 2">CBS 291.85</strain>
    </source>
</reference>
<proteinExistence type="predicted"/>
<name>A0A8H5GLF9_9AGAR</name>
<comment type="caution">
    <text evidence="1">The sequence shown here is derived from an EMBL/GenBank/DDBJ whole genome shotgun (WGS) entry which is preliminary data.</text>
</comment>
<evidence type="ECO:0000313" key="2">
    <source>
        <dbReference type="Proteomes" id="UP000559256"/>
    </source>
</evidence>